<evidence type="ECO:0000313" key="4">
    <source>
        <dbReference type="Proteomes" id="UP000290797"/>
    </source>
</evidence>
<feature type="transmembrane region" description="Helical" evidence="2">
    <location>
        <begin position="88"/>
        <end position="111"/>
    </location>
</feature>
<feature type="transmembrane region" description="Helical" evidence="2">
    <location>
        <begin position="282"/>
        <end position="301"/>
    </location>
</feature>
<accession>A0A2D0ZP08</accession>
<feature type="transmembrane region" description="Helical" evidence="2">
    <location>
        <begin position="117"/>
        <end position="140"/>
    </location>
</feature>
<keyword evidence="2" id="KW-1133">Transmembrane helix</keyword>
<proteinExistence type="inferred from homology"/>
<name>A0A2D0ZP08_9GAMA</name>
<keyword evidence="2" id="KW-0812">Transmembrane</keyword>
<comment type="similarity">
    <text evidence="1">Belongs to the herpesviridae BMRF2 family.</text>
</comment>
<dbReference type="InterPro" id="IPR006727">
    <property type="entry name" value="Herpes_BMRF2"/>
</dbReference>
<feature type="transmembrane region" description="Helical" evidence="2">
    <location>
        <begin position="147"/>
        <end position="167"/>
    </location>
</feature>
<organism evidence="3">
    <name type="scientific">vespertilionid gammaherpesvirus 3</name>
    <dbReference type="NCBI Taxonomy" id="2846598"/>
    <lineage>
        <taxon>Viruses</taxon>
        <taxon>Duplodnaviria</taxon>
        <taxon>Heunggongvirae</taxon>
        <taxon>Peploviricota</taxon>
        <taxon>Herviviricetes</taxon>
        <taxon>Herpesvirales</taxon>
        <taxon>Orthoherpesviridae</taxon>
        <taxon>Gammaherpesvirinae</taxon>
        <taxon>Patagivirus</taxon>
        <taxon>Patagivirus vespertilionidgamma3</taxon>
    </lineage>
</organism>
<keyword evidence="3" id="KW-0946">Virion</keyword>
<feature type="transmembrane region" description="Helical" evidence="2">
    <location>
        <begin position="58"/>
        <end position="76"/>
    </location>
</feature>
<evidence type="ECO:0000256" key="2">
    <source>
        <dbReference type="SAM" id="Phobius"/>
    </source>
</evidence>
<protein>
    <submittedName>
        <fullName evidence="3">Envelope protein UL43</fullName>
    </submittedName>
</protein>
<feature type="transmembrane region" description="Helical" evidence="2">
    <location>
        <begin position="307"/>
        <end position="326"/>
    </location>
</feature>
<feature type="transmembrane region" description="Helical" evidence="2">
    <location>
        <begin position="173"/>
        <end position="190"/>
    </location>
</feature>
<dbReference type="Pfam" id="PF04633">
    <property type="entry name" value="Herpes_BMRF2"/>
    <property type="match status" value="1"/>
</dbReference>
<feature type="transmembrane region" description="Helical" evidence="2">
    <location>
        <begin position="231"/>
        <end position="250"/>
    </location>
</feature>
<reference evidence="3" key="1">
    <citation type="journal article" date="2018" name="Virology">
        <title>Isolation, characterization and prevalence of a novel Gammaherpesvirus in Eptesicus fuscus, the North American big brown bat.</title>
        <authorList>
            <person name="Subudhi S."/>
            <person name="Rapin N."/>
            <person name="Dorville N."/>
            <person name="Hill J.E."/>
            <person name="Town J."/>
            <person name="Willis C.K."/>
            <person name="Bollinger T.K."/>
            <person name="Misra V."/>
        </authorList>
    </citation>
    <scope>NUCLEOTIDE SEQUENCE</scope>
</reference>
<sequence length="368" mass="40432">MGWTDAQYVPVADVPTADWFMLSAAFGAGTLAAAPLIWLYLYISVFSLSIFVSWQMIFYTWAIVAVQAIMLVMLLSRGYALPRRFWGPLCICSLGLVFSAALVDALVPGALGTARPVIFTMACMCLSPWLPAAVQIVYLCQRVVQCYFELGLAFALVLYYCLVYLAIYTQAFYLPLAAFLAAGPACLDVIRRHRVYQTGLERCRAVFTCEGGPTYNEHSITTTCNTIGLDLAIMCIMTLVSVGGTISLALNTPVLAGLRTCVFFFCVGNITCAGLSDRIPGLYWAYMLTYIILVVLIHIFAWSWQRAALAGIFSMAYLCFFGAMGVRLQMARLKLARGINSPSIVTAVALFFNIVQSVTFISLNKFLA</sequence>
<feature type="transmembrane region" description="Helical" evidence="2">
    <location>
        <begin position="338"/>
        <end position="363"/>
    </location>
</feature>
<dbReference type="GO" id="GO:0019031">
    <property type="term" value="C:viral envelope"/>
    <property type="evidence" value="ECO:0007669"/>
    <property type="project" value="UniProtKB-KW"/>
</dbReference>
<evidence type="ECO:0000256" key="1">
    <source>
        <dbReference type="ARBA" id="ARBA00008716"/>
    </source>
</evidence>
<evidence type="ECO:0000313" key="3">
    <source>
        <dbReference type="EMBL" id="ATA58289.1"/>
    </source>
</evidence>
<keyword evidence="3" id="KW-0261">Viral envelope protein</keyword>
<dbReference type="OrthoDB" id="9769at10239"/>
<keyword evidence="2" id="KW-0472">Membrane</keyword>
<dbReference type="EMBL" id="MF385016">
    <property type="protein sequence ID" value="ATA58289.1"/>
    <property type="molecule type" value="Genomic_DNA"/>
</dbReference>
<dbReference type="Proteomes" id="UP000290797">
    <property type="component" value="Segment"/>
</dbReference>
<keyword evidence="4" id="KW-1185">Reference proteome</keyword>
<feature type="transmembrane region" description="Helical" evidence="2">
    <location>
        <begin position="256"/>
        <end position="275"/>
    </location>
</feature>